<dbReference type="InterPro" id="IPR022630">
    <property type="entry name" value="S-AdoMet_synt_C"/>
</dbReference>
<evidence type="ECO:0000256" key="10">
    <source>
        <dbReference type="HAMAP-Rule" id="MF_00086"/>
    </source>
</evidence>
<dbReference type="Pfam" id="PF00438">
    <property type="entry name" value="S-AdoMet_synt_N"/>
    <property type="match status" value="1"/>
</dbReference>
<dbReference type="EMBL" id="CP157355">
    <property type="protein sequence ID" value="XBL99330.1"/>
    <property type="molecule type" value="Genomic_DNA"/>
</dbReference>
<dbReference type="RefSeq" id="WP_348943760.1">
    <property type="nucleotide sequence ID" value="NZ_CP157355.1"/>
</dbReference>
<comment type="catalytic activity">
    <reaction evidence="10">
        <text>L-methionine + ATP + H2O = S-adenosyl-L-methionine + phosphate + diphosphate</text>
        <dbReference type="Rhea" id="RHEA:21080"/>
        <dbReference type="ChEBI" id="CHEBI:15377"/>
        <dbReference type="ChEBI" id="CHEBI:30616"/>
        <dbReference type="ChEBI" id="CHEBI:33019"/>
        <dbReference type="ChEBI" id="CHEBI:43474"/>
        <dbReference type="ChEBI" id="CHEBI:57844"/>
        <dbReference type="ChEBI" id="CHEBI:59789"/>
        <dbReference type="EC" id="2.5.1.6"/>
    </reaction>
</comment>
<dbReference type="PANTHER" id="PTHR11964">
    <property type="entry name" value="S-ADENOSYLMETHIONINE SYNTHETASE"/>
    <property type="match status" value="1"/>
</dbReference>
<feature type="binding site" description="in other chain" evidence="10">
    <location>
        <begin position="249"/>
        <end position="250"/>
    </location>
    <ligand>
        <name>ATP</name>
        <dbReference type="ChEBI" id="CHEBI:30616"/>
        <note>ligand shared between two neighboring subunits</note>
    </ligand>
</feature>
<dbReference type="InterPro" id="IPR022629">
    <property type="entry name" value="S-AdoMet_synt_central"/>
</dbReference>
<dbReference type="HAMAP" id="MF_00086">
    <property type="entry name" value="S_AdoMet_synth1"/>
    <property type="match status" value="1"/>
</dbReference>
<accession>A0AAU7F5B4</accession>
<evidence type="ECO:0000256" key="8">
    <source>
        <dbReference type="ARBA" id="ARBA00022842"/>
    </source>
</evidence>
<keyword evidence="4 10" id="KW-0808">Transferase</keyword>
<keyword evidence="9 10" id="KW-0630">Potassium</keyword>
<dbReference type="SUPFAM" id="SSF55973">
    <property type="entry name" value="S-adenosylmethionine synthetase"/>
    <property type="match status" value="3"/>
</dbReference>
<evidence type="ECO:0000313" key="16">
    <source>
        <dbReference type="EMBL" id="XBL99330.1"/>
    </source>
</evidence>
<evidence type="ECO:0000256" key="12">
    <source>
        <dbReference type="RuleBase" id="RU004462"/>
    </source>
</evidence>
<dbReference type="AlphaFoldDB" id="A0AAU7F5B4"/>
<organism evidence="16">
    <name type="scientific">Chitinibacter mangrovi</name>
    <dbReference type="NCBI Taxonomy" id="3153927"/>
    <lineage>
        <taxon>Bacteria</taxon>
        <taxon>Pseudomonadati</taxon>
        <taxon>Pseudomonadota</taxon>
        <taxon>Betaproteobacteria</taxon>
        <taxon>Neisseriales</taxon>
        <taxon>Chitinibacteraceae</taxon>
        <taxon>Chitinibacter</taxon>
    </lineage>
</organism>
<feature type="binding site" description="in other chain" evidence="10">
    <location>
        <position position="15"/>
    </location>
    <ligand>
        <name>ATP</name>
        <dbReference type="ChEBI" id="CHEBI:30616"/>
        <note>ligand shared between two neighboring subunits</note>
    </ligand>
</feature>
<sequence length="390" mass="42491">MKDFLFTSESVSEGHPDKVADQISDAILDAILTQDKTARVAAETLVNTGLVVLAGEITTNANIDYIQIARDTIKRIGYDHSDIGFDYKTCAVLVAYDKQSPDIAQGVNEGQGLDLDMGAGDQGLMFGYACDETPQLMPASIYYAHRLVQRQAELRKDGRLPWLRPDAKSQVTLRYDGETGKVKEVDTIVLSTQHHPDVSHAQLSEAVIEHVIKPVLPAEWITPNTKFLVNPTGRFVIGGPMGDCGLTGRKIIVDTYGGAAPHGGGAFSGKDPSKVDRSAAYAMRYVAKNIVAAGIAKQCLVQVSYAIGVAQPVSIMVDTWDTGVISNDKIVELIKANFDLRPKGIIQMLDLQRPVYSRTAAYGHFGREEPDFTWERTDKVEQLKAAAGLK</sequence>
<feature type="binding site" description="in other chain" evidence="10">
    <location>
        <begin position="234"/>
        <end position="235"/>
    </location>
    <ligand>
        <name>ATP</name>
        <dbReference type="ChEBI" id="CHEBI:30616"/>
        <note>ligand shared between two neighboring subunits</note>
    </ligand>
</feature>
<feature type="binding site" evidence="10">
    <location>
        <position position="243"/>
    </location>
    <ligand>
        <name>ATP</name>
        <dbReference type="ChEBI" id="CHEBI:30616"/>
        <note>ligand shared between two neighboring subunits</note>
    </ligand>
</feature>
<dbReference type="Pfam" id="PF02773">
    <property type="entry name" value="S-AdoMet_synt_C"/>
    <property type="match status" value="1"/>
</dbReference>
<comment type="cofactor">
    <cofactor evidence="10">
        <name>Mg(2+)</name>
        <dbReference type="ChEBI" id="CHEBI:18420"/>
    </cofactor>
    <text evidence="10">Binds 2 divalent ions per subunit.</text>
</comment>
<evidence type="ECO:0000256" key="3">
    <source>
        <dbReference type="ARBA" id="ARBA00022563"/>
    </source>
</evidence>
<dbReference type="PIRSF" id="PIRSF000497">
    <property type="entry name" value="MAT"/>
    <property type="match status" value="1"/>
</dbReference>
<feature type="binding site" evidence="10">
    <location>
        <position position="243"/>
    </location>
    <ligand>
        <name>L-methionine</name>
        <dbReference type="ChEBI" id="CHEBI:57844"/>
        <note>ligand shared between two neighboring subunits</note>
    </ligand>
</feature>
<comment type="pathway">
    <text evidence="1 10">Amino-acid biosynthesis; S-adenosyl-L-methionine biosynthesis; S-adenosyl-L-methionine from L-methionine: step 1/1.</text>
</comment>
<evidence type="ECO:0000256" key="5">
    <source>
        <dbReference type="ARBA" id="ARBA00022723"/>
    </source>
</evidence>
<evidence type="ECO:0000256" key="2">
    <source>
        <dbReference type="ARBA" id="ARBA00009685"/>
    </source>
</evidence>
<dbReference type="FunFam" id="3.30.300.10:FF:000004">
    <property type="entry name" value="S-adenosylmethionine synthase"/>
    <property type="match status" value="1"/>
</dbReference>
<comment type="cofactor">
    <cofactor evidence="10">
        <name>K(+)</name>
        <dbReference type="ChEBI" id="CHEBI:29103"/>
    </cofactor>
    <text evidence="10">Binds 1 potassium ion per subunit.</text>
</comment>
<dbReference type="FunFam" id="3.30.300.10:FF:000003">
    <property type="entry name" value="S-adenosylmethionine synthase"/>
    <property type="match status" value="1"/>
</dbReference>
<feature type="binding site" evidence="10">
    <location>
        <position position="43"/>
    </location>
    <ligand>
        <name>K(+)</name>
        <dbReference type="ChEBI" id="CHEBI:29103"/>
    </ligand>
</feature>
<evidence type="ECO:0000256" key="7">
    <source>
        <dbReference type="ARBA" id="ARBA00022840"/>
    </source>
</evidence>
<feature type="binding site" description="in other chain" evidence="10">
    <location>
        <position position="274"/>
    </location>
    <ligand>
        <name>L-methionine</name>
        <dbReference type="ChEBI" id="CHEBI:57844"/>
        <note>ligand shared between two neighboring subunits</note>
    </ligand>
</feature>
<feature type="region of interest" description="Flexible loop" evidence="10">
    <location>
        <begin position="99"/>
        <end position="109"/>
    </location>
</feature>
<feature type="binding site" description="in other chain" evidence="10">
    <location>
        <begin position="166"/>
        <end position="168"/>
    </location>
    <ligand>
        <name>ATP</name>
        <dbReference type="ChEBI" id="CHEBI:30616"/>
        <note>ligand shared between two neighboring subunits</note>
    </ligand>
</feature>
<feature type="binding site" evidence="10">
    <location>
        <position position="266"/>
    </location>
    <ligand>
        <name>ATP</name>
        <dbReference type="ChEBI" id="CHEBI:30616"/>
        <note>ligand shared between two neighboring subunits</note>
    </ligand>
</feature>
<dbReference type="GO" id="GO:0005737">
    <property type="term" value="C:cytoplasm"/>
    <property type="evidence" value="ECO:0007669"/>
    <property type="project" value="UniProtKB-SubCell"/>
</dbReference>
<evidence type="ECO:0000256" key="6">
    <source>
        <dbReference type="ARBA" id="ARBA00022741"/>
    </source>
</evidence>
<name>A0AAU7F5B4_9NEIS</name>
<keyword evidence="3 10" id="KW-0554">One-carbon metabolism</keyword>
<dbReference type="Gene3D" id="3.30.300.10">
    <property type="match status" value="3"/>
</dbReference>
<dbReference type="InterPro" id="IPR022636">
    <property type="entry name" value="S-AdoMet_synthetase_sfam"/>
</dbReference>
<feature type="binding site" description="in other chain" evidence="10">
    <location>
        <position position="56"/>
    </location>
    <ligand>
        <name>L-methionine</name>
        <dbReference type="ChEBI" id="CHEBI:57844"/>
        <note>ligand shared between two neighboring subunits</note>
    </ligand>
</feature>
<comment type="function">
    <text evidence="10">Catalyzes the formation of S-adenosylmethionine (AdoMet) from methionine and ATP. The overall synthetic reaction is composed of two sequential steps, AdoMet formation and the subsequent tripolyphosphate hydrolysis which occurs prior to release of AdoMet from the enzyme.</text>
</comment>
<comment type="subunit">
    <text evidence="10">Homotetramer; dimer of dimers.</text>
</comment>
<comment type="similarity">
    <text evidence="2 10 12">Belongs to the AdoMet synthase family.</text>
</comment>
<gene>
    <name evidence="10 16" type="primary">metK</name>
    <name evidence="16" type="ORF">ABHF33_09620</name>
</gene>
<feature type="domain" description="S-adenosylmethionine synthetase N-terminal" evidence="13">
    <location>
        <begin position="4"/>
        <end position="101"/>
    </location>
</feature>
<feature type="binding site" description="in other chain" evidence="10">
    <location>
        <position position="99"/>
    </location>
    <ligand>
        <name>L-methionine</name>
        <dbReference type="ChEBI" id="CHEBI:57844"/>
        <note>ligand shared between two neighboring subunits</note>
    </ligand>
</feature>
<dbReference type="GO" id="GO:0005524">
    <property type="term" value="F:ATP binding"/>
    <property type="evidence" value="ECO:0007669"/>
    <property type="project" value="UniProtKB-UniRule"/>
</dbReference>
<feature type="domain" description="S-adenosylmethionine synthetase C-terminal" evidence="15">
    <location>
        <begin position="237"/>
        <end position="376"/>
    </location>
</feature>
<evidence type="ECO:0000259" key="14">
    <source>
        <dbReference type="Pfam" id="PF02772"/>
    </source>
</evidence>
<keyword evidence="7 10" id="KW-0067">ATP-binding</keyword>
<keyword evidence="8 10" id="KW-0460">Magnesium</keyword>
<dbReference type="NCBIfam" id="TIGR01034">
    <property type="entry name" value="metK"/>
    <property type="match status" value="1"/>
</dbReference>
<protein>
    <recommendedName>
        <fullName evidence="10">S-adenosylmethionine synthase</fullName>
        <shortName evidence="10">AdoMet synthase</shortName>
        <ecNumber evidence="10">2.5.1.6</ecNumber>
    </recommendedName>
    <alternativeName>
        <fullName evidence="10">MAT</fullName>
    </alternativeName>
    <alternativeName>
        <fullName evidence="10">Methionine adenosyltransferase</fullName>
    </alternativeName>
</protein>
<evidence type="ECO:0000256" key="4">
    <source>
        <dbReference type="ARBA" id="ARBA00022679"/>
    </source>
</evidence>
<evidence type="ECO:0000259" key="13">
    <source>
        <dbReference type="Pfam" id="PF00438"/>
    </source>
</evidence>
<dbReference type="EC" id="2.5.1.6" evidence="10"/>
<dbReference type="InterPro" id="IPR022631">
    <property type="entry name" value="ADOMET_SYNTHASE_CS"/>
</dbReference>
<evidence type="ECO:0000256" key="11">
    <source>
        <dbReference type="RuleBase" id="RU000542"/>
    </source>
</evidence>
<dbReference type="GO" id="GO:0004478">
    <property type="term" value="F:methionine adenosyltransferase activity"/>
    <property type="evidence" value="ECO:0007669"/>
    <property type="project" value="UniProtKB-UniRule"/>
</dbReference>
<dbReference type="InterPro" id="IPR002133">
    <property type="entry name" value="S-AdoMet_synthetase"/>
</dbReference>
<feature type="binding site" evidence="10">
    <location>
        <position position="17"/>
    </location>
    <ligand>
        <name>Mg(2+)</name>
        <dbReference type="ChEBI" id="CHEBI:18420"/>
    </ligand>
</feature>
<keyword evidence="10" id="KW-0963">Cytoplasm</keyword>
<comment type="subcellular location">
    <subcellularLocation>
        <location evidence="10 11">Cytoplasm</location>
    </subcellularLocation>
</comment>
<evidence type="ECO:0000259" key="15">
    <source>
        <dbReference type="Pfam" id="PF02773"/>
    </source>
</evidence>
<dbReference type="CDD" id="cd18079">
    <property type="entry name" value="S-AdoMet_synt"/>
    <property type="match status" value="1"/>
</dbReference>
<keyword evidence="6 10" id="KW-0547">Nucleotide-binding</keyword>
<feature type="domain" description="S-adenosylmethionine synthetase central" evidence="14">
    <location>
        <begin position="117"/>
        <end position="235"/>
    </location>
</feature>
<dbReference type="PROSITE" id="PS00377">
    <property type="entry name" value="ADOMET_SYNTHASE_2"/>
    <property type="match status" value="1"/>
</dbReference>
<proteinExistence type="inferred from homology"/>
<dbReference type="KEGG" id="cmav:ABHF33_09620"/>
<reference evidence="16" key="1">
    <citation type="submission" date="2024-05" db="EMBL/GenBank/DDBJ databases">
        <authorList>
            <person name="Yang L."/>
            <person name="Pan L."/>
        </authorList>
    </citation>
    <scope>NUCLEOTIDE SEQUENCE</scope>
    <source>
        <strain evidence="16">FCG-7</strain>
    </source>
</reference>
<dbReference type="Pfam" id="PF02772">
    <property type="entry name" value="S-AdoMet_synt_M"/>
    <property type="match status" value="1"/>
</dbReference>
<evidence type="ECO:0000256" key="9">
    <source>
        <dbReference type="ARBA" id="ARBA00022958"/>
    </source>
</evidence>
<dbReference type="GO" id="GO:0006730">
    <property type="term" value="P:one-carbon metabolic process"/>
    <property type="evidence" value="ECO:0007669"/>
    <property type="project" value="UniProtKB-KW"/>
</dbReference>
<dbReference type="PROSITE" id="PS00376">
    <property type="entry name" value="ADOMET_SYNTHASE_1"/>
    <property type="match status" value="1"/>
</dbReference>
<dbReference type="GO" id="GO:0006556">
    <property type="term" value="P:S-adenosylmethionine biosynthetic process"/>
    <property type="evidence" value="ECO:0007669"/>
    <property type="project" value="UniProtKB-UniRule"/>
</dbReference>
<dbReference type="GO" id="GO:0000287">
    <property type="term" value="F:magnesium ion binding"/>
    <property type="evidence" value="ECO:0007669"/>
    <property type="project" value="UniProtKB-UniRule"/>
</dbReference>
<keyword evidence="5 10" id="KW-0479">Metal-binding</keyword>
<dbReference type="InterPro" id="IPR022628">
    <property type="entry name" value="S-AdoMet_synt_N"/>
</dbReference>
<evidence type="ECO:0000256" key="1">
    <source>
        <dbReference type="ARBA" id="ARBA00005224"/>
    </source>
</evidence>
<feature type="binding site" evidence="10">
    <location>
        <position position="270"/>
    </location>
    <ligand>
        <name>ATP</name>
        <dbReference type="ChEBI" id="CHEBI:30616"/>
        <note>ligand shared between two neighboring subunits</note>
    </ligand>
</feature>